<evidence type="ECO:0000259" key="7">
    <source>
        <dbReference type="PROSITE" id="PS50977"/>
    </source>
</evidence>
<comment type="function">
    <text evidence="1">TetR is the repressor of the tetracycline resistance element; its N-terminal region forms a helix-turn-helix structure and binds DNA. Binding of tetracycline to TetR reduces the repressor affinity for the tetracycline resistance gene (tetA) promoter operator sites.</text>
</comment>
<dbReference type="PANTHER" id="PTHR30055:SF151">
    <property type="entry name" value="TRANSCRIPTIONAL REGULATORY PROTEIN"/>
    <property type="match status" value="1"/>
</dbReference>
<dbReference type="GO" id="GO:0045892">
    <property type="term" value="P:negative regulation of DNA-templated transcription"/>
    <property type="evidence" value="ECO:0007669"/>
    <property type="project" value="InterPro"/>
</dbReference>
<dbReference type="GO" id="GO:0000976">
    <property type="term" value="F:transcription cis-regulatory region binding"/>
    <property type="evidence" value="ECO:0007669"/>
    <property type="project" value="TreeGrafter"/>
</dbReference>
<dbReference type="InterPro" id="IPR009057">
    <property type="entry name" value="Homeodomain-like_sf"/>
</dbReference>
<dbReference type="OrthoDB" id="5293507at2"/>
<evidence type="ECO:0000256" key="2">
    <source>
        <dbReference type="ARBA" id="ARBA00022491"/>
    </source>
</evidence>
<sequence>MKIQRENVITTALDLLDQVGIEGLTMRRLADALDIKAASLYWHFSNKQELLDGMADILIQEVARDIDTNTDWDHRLRQVAREMRVALAARRDGVRVFGGTYIISANGLRVAEALIGPLRAAGLADHVASWSASTVLYYVRGFVMEVQGFAADDASALSQRRAQFSSLASGRFPHVQASMEAIFETGLERRFDTGLELIIAGLRQTIAAP</sequence>
<dbReference type="SUPFAM" id="SSF46689">
    <property type="entry name" value="Homeodomain-like"/>
    <property type="match status" value="1"/>
</dbReference>
<dbReference type="PROSITE" id="PS50977">
    <property type="entry name" value="HTH_TETR_2"/>
    <property type="match status" value="1"/>
</dbReference>
<keyword evidence="3" id="KW-0805">Transcription regulation</keyword>
<dbReference type="KEGG" id="jag:GJA_4992"/>
<evidence type="ECO:0000256" key="6">
    <source>
        <dbReference type="PROSITE-ProRule" id="PRU00335"/>
    </source>
</evidence>
<dbReference type="InterPro" id="IPR003012">
    <property type="entry name" value="Tet_transcr_reg_TetR"/>
</dbReference>
<keyword evidence="2" id="KW-0678">Repressor</keyword>
<protein>
    <submittedName>
        <fullName evidence="8">Bacterial regulatory s, tetR family protein</fullName>
    </submittedName>
</protein>
<dbReference type="PRINTS" id="PR00455">
    <property type="entry name" value="HTHTETR"/>
</dbReference>
<dbReference type="InterPro" id="IPR004111">
    <property type="entry name" value="Repressor_TetR_C"/>
</dbReference>
<dbReference type="EMBL" id="HG322949">
    <property type="protein sequence ID" value="CDG85595.1"/>
    <property type="molecule type" value="Genomic_DNA"/>
</dbReference>
<evidence type="ECO:0000313" key="8">
    <source>
        <dbReference type="EMBL" id="CDG85595.1"/>
    </source>
</evidence>
<dbReference type="Pfam" id="PF02909">
    <property type="entry name" value="TetR_C_1"/>
    <property type="match status" value="1"/>
</dbReference>
<feature type="domain" description="HTH tetR-type" evidence="7">
    <location>
        <begin position="2"/>
        <end position="62"/>
    </location>
</feature>
<dbReference type="InterPro" id="IPR036271">
    <property type="entry name" value="Tet_transcr_reg_TetR-rel_C_sf"/>
</dbReference>
<proteinExistence type="predicted"/>
<evidence type="ECO:0000256" key="5">
    <source>
        <dbReference type="ARBA" id="ARBA00023163"/>
    </source>
</evidence>
<dbReference type="InterPro" id="IPR050109">
    <property type="entry name" value="HTH-type_TetR-like_transc_reg"/>
</dbReference>
<keyword evidence="4 6" id="KW-0238">DNA-binding</keyword>
<dbReference type="eggNOG" id="COG1309">
    <property type="taxonomic scope" value="Bacteria"/>
</dbReference>
<dbReference type="GO" id="GO:0046677">
    <property type="term" value="P:response to antibiotic"/>
    <property type="evidence" value="ECO:0007669"/>
    <property type="project" value="InterPro"/>
</dbReference>
<dbReference type="Gene3D" id="1.10.357.10">
    <property type="entry name" value="Tetracycline Repressor, domain 2"/>
    <property type="match status" value="1"/>
</dbReference>
<dbReference type="STRING" id="1349767.GJA_4992"/>
<dbReference type="PANTHER" id="PTHR30055">
    <property type="entry name" value="HTH-TYPE TRANSCRIPTIONAL REGULATOR RUTR"/>
    <property type="match status" value="1"/>
</dbReference>
<dbReference type="SUPFAM" id="SSF48498">
    <property type="entry name" value="Tetracyclin repressor-like, C-terminal domain"/>
    <property type="match status" value="1"/>
</dbReference>
<gene>
    <name evidence="8" type="ORF">GJA_4992</name>
</gene>
<dbReference type="Gene3D" id="1.10.10.60">
    <property type="entry name" value="Homeodomain-like"/>
    <property type="match status" value="1"/>
</dbReference>
<organism evidence="8 9">
    <name type="scientific">Janthinobacterium agaricidamnosum NBRC 102515 = DSM 9628</name>
    <dbReference type="NCBI Taxonomy" id="1349767"/>
    <lineage>
        <taxon>Bacteria</taxon>
        <taxon>Pseudomonadati</taxon>
        <taxon>Pseudomonadota</taxon>
        <taxon>Betaproteobacteria</taxon>
        <taxon>Burkholderiales</taxon>
        <taxon>Oxalobacteraceae</taxon>
        <taxon>Janthinobacterium</taxon>
    </lineage>
</organism>
<keyword evidence="5" id="KW-0804">Transcription</keyword>
<evidence type="ECO:0000313" key="9">
    <source>
        <dbReference type="Proteomes" id="UP000027604"/>
    </source>
</evidence>
<evidence type="ECO:0000256" key="3">
    <source>
        <dbReference type="ARBA" id="ARBA00023015"/>
    </source>
</evidence>
<dbReference type="HOGENOM" id="CLU_069543_2_2_4"/>
<reference evidence="8 9" key="1">
    <citation type="journal article" date="2015" name="Genome Announc.">
        <title>Genome Sequence of Mushroom Soft-Rot Pathogen Janthinobacterium agaricidamnosum.</title>
        <authorList>
            <person name="Graupner K."/>
            <person name="Lackner G."/>
            <person name="Hertweck C."/>
        </authorList>
    </citation>
    <scope>NUCLEOTIDE SEQUENCE [LARGE SCALE GENOMIC DNA]</scope>
    <source>
        <strain evidence="9">NBRC 102515 / DSM 9628</strain>
    </source>
</reference>
<dbReference type="Pfam" id="PF00440">
    <property type="entry name" value="TetR_N"/>
    <property type="match status" value="1"/>
</dbReference>
<evidence type="ECO:0000256" key="4">
    <source>
        <dbReference type="ARBA" id="ARBA00023125"/>
    </source>
</evidence>
<name>W0VD61_9BURK</name>
<accession>W0VD61</accession>
<dbReference type="InterPro" id="IPR001647">
    <property type="entry name" value="HTH_TetR"/>
</dbReference>
<dbReference type="PRINTS" id="PR00400">
    <property type="entry name" value="TETREPRESSOR"/>
</dbReference>
<dbReference type="PATRIC" id="fig|1349767.4.peg.1610"/>
<evidence type="ECO:0000256" key="1">
    <source>
        <dbReference type="ARBA" id="ARBA00002856"/>
    </source>
</evidence>
<dbReference type="GO" id="GO:0003700">
    <property type="term" value="F:DNA-binding transcription factor activity"/>
    <property type="evidence" value="ECO:0007669"/>
    <property type="project" value="TreeGrafter"/>
</dbReference>
<keyword evidence="9" id="KW-1185">Reference proteome</keyword>
<dbReference type="RefSeq" id="WP_038497129.1">
    <property type="nucleotide sequence ID" value="NZ_BCTH01000119.1"/>
</dbReference>
<feature type="DNA-binding region" description="H-T-H motif" evidence="6">
    <location>
        <begin position="25"/>
        <end position="44"/>
    </location>
</feature>
<dbReference type="AlphaFoldDB" id="W0VD61"/>
<dbReference type="Proteomes" id="UP000027604">
    <property type="component" value="Chromosome I"/>
</dbReference>